<dbReference type="PANTHER" id="PTHR34800">
    <property type="entry name" value="TETRAPYRROLE-BINDING PROTEIN, CHLOROPLASTIC"/>
    <property type="match status" value="1"/>
</dbReference>
<dbReference type="RefSeq" id="WP_190449334.1">
    <property type="nucleotide sequence ID" value="NZ_JAMPLM010000015.1"/>
</dbReference>
<keyword evidence="3" id="KW-1185">Reference proteome</keyword>
<dbReference type="Pfam" id="PF05419">
    <property type="entry name" value="GUN4"/>
    <property type="match status" value="1"/>
</dbReference>
<dbReference type="InterPro" id="IPR035897">
    <property type="entry name" value="Toll_tir_struct_dom_sf"/>
</dbReference>
<protein>
    <submittedName>
        <fullName evidence="2">GUN4 domain-containing protein</fullName>
    </submittedName>
</protein>
<dbReference type="InterPro" id="IPR008629">
    <property type="entry name" value="GUN4-like"/>
</dbReference>
<proteinExistence type="predicted"/>
<feature type="domain" description="TIR" evidence="1">
    <location>
        <begin position="4"/>
        <end position="148"/>
    </location>
</feature>
<dbReference type="PANTHER" id="PTHR34800:SF1">
    <property type="entry name" value="TETRAPYRROLE-BINDING PROTEIN, CHLOROPLASTIC"/>
    <property type="match status" value="1"/>
</dbReference>
<dbReference type="SMART" id="SM00255">
    <property type="entry name" value="TIR"/>
    <property type="match status" value="1"/>
</dbReference>
<dbReference type="SUPFAM" id="SSF140869">
    <property type="entry name" value="GUN4-like"/>
    <property type="match status" value="1"/>
</dbReference>
<organism evidence="2 3">
    <name type="scientific">Stenomitos frigidus AS-A4</name>
    <dbReference type="NCBI Taxonomy" id="2933935"/>
    <lineage>
        <taxon>Bacteria</taxon>
        <taxon>Bacillati</taxon>
        <taxon>Cyanobacteriota</taxon>
        <taxon>Cyanophyceae</taxon>
        <taxon>Leptolyngbyales</taxon>
        <taxon>Leptolyngbyaceae</taxon>
        <taxon>Stenomitos</taxon>
    </lineage>
</organism>
<evidence type="ECO:0000313" key="3">
    <source>
        <dbReference type="Proteomes" id="UP001476950"/>
    </source>
</evidence>
<name>A0ABV0KLZ6_9CYAN</name>
<dbReference type="CDD" id="cd16383">
    <property type="entry name" value="GUN4"/>
    <property type="match status" value="1"/>
</dbReference>
<comment type="caution">
    <text evidence="2">The sequence shown here is derived from an EMBL/GenBank/DDBJ whole genome shotgun (WGS) entry which is preliminary data.</text>
</comment>
<dbReference type="SUPFAM" id="SSF52200">
    <property type="entry name" value="Toll/Interleukin receptor TIR domain"/>
    <property type="match status" value="1"/>
</dbReference>
<dbReference type="PROSITE" id="PS50104">
    <property type="entry name" value="TIR"/>
    <property type="match status" value="1"/>
</dbReference>
<dbReference type="Proteomes" id="UP001476950">
    <property type="component" value="Unassembled WGS sequence"/>
</dbReference>
<dbReference type="Gene3D" id="1.25.40.620">
    <property type="match status" value="1"/>
</dbReference>
<evidence type="ECO:0000313" key="2">
    <source>
        <dbReference type="EMBL" id="MEP1060152.1"/>
    </source>
</evidence>
<dbReference type="InterPro" id="IPR000157">
    <property type="entry name" value="TIR_dom"/>
</dbReference>
<dbReference type="EMBL" id="JAMPLM010000015">
    <property type="protein sequence ID" value="MEP1060152.1"/>
    <property type="molecule type" value="Genomic_DNA"/>
</dbReference>
<reference evidence="2 3" key="1">
    <citation type="submission" date="2022-04" db="EMBL/GenBank/DDBJ databases">
        <title>Positive selection, recombination, and allopatry shape intraspecific diversity of widespread and dominant cyanobacteria.</title>
        <authorList>
            <person name="Wei J."/>
            <person name="Shu W."/>
            <person name="Hu C."/>
        </authorList>
    </citation>
    <scope>NUCLEOTIDE SEQUENCE [LARGE SCALE GENOMIC DNA]</scope>
    <source>
        <strain evidence="2 3">AS-A4</strain>
    </source>
</reference>
<accession>A0ABV0KLZ6</accession>
<gene>
    <name evidence="2" type="ORF">NDI38_17090</name>
</gene>
<evidence type="ECO:0000259" key="1">
    <source>
        <dbReference type="PROSITE" id="PS50104"/>
    </source>
</evidence>
<dbReference type="Pfam" id="PF13676">
    <property type="entry name" value="TIR_2"/>
    <property type="match status" value="1"/>
</dbReference>
<dbReference type="InterPro" id="IPR037215">
    <property type="entry name" value="GUN4-like_sf"/>
</dbReference>
<dbReference type="Gene3D" id="1.10.10.1770">
    <property type="entry name" value="Gun4-like"/>
    <property type="match status" value="1"/>
</dbReference>
<dbReference type="Gene3D" id="3.40.50.10140">
    <property type="entry name" value="Toll/interleukin-1 receptor homology (TIR) domain"/>
    <property type="match status" value="1"/>
</dbReference>
<sequence length="353" mass="41347">MSEEAIKIFYSYSRKDLDMRNTLEDHLSALREAKRIETWHDLELEAGTEWEPAILHKLDTADIILLLISRSFIASKYCYGTELKRAIARHDAGTARVIPIILRFCDWNHDYVPFSKLNVLPTHATPITKWEDRDEAFAIVAQRIRETVDQLRDQKQAARQMQQMPIHEKQFQEEEQSRHAFFVQDDLSSERGVDYRKLQSLLKGQRWGEADLETLESMFVATGNKKGALETEDITCFPCTDLQTINNLWTKYSNHRFGFSVQKKIYLECGGKPDYRIDERVEEKFGKKVGWKNQKTWLFYPDLVFDNEAPFGQFPVFAYLDFWYTVESGDEAIGWVPSHLSLLMQKIIRCNIQ</sequence>